<organism evidence="2 3">
    <name type="scientific">Lithohypha guttulata</name>
    <dbReference type="NCBI Taxonomy" id="1690604"/>
    <lineage>
        <taxon>Eukaryota</taxon>
        <taxon>Fungi</taxon>
        <taxon>Dikarya</taxon>
        <taxon>Ascomycota</taxon>
        <taxon>Pezizomycotina</taxon>
        <taxon>Eurotiomycetes</taxon>
        <taxon>Chaetothyriomycetidae</taxon>
        <taxon>Chaetothyriales</taxon>
        <taxon>Trichomeriaceae</taxon>
        <taxon>Lithohypha</taxon>
    </lineage>
</organism>
<dbReference type="AlphaFoldDB" id="A0AAN7PJY6"/>
<evidence type="ECO:0000313" key="2">
    <source>
        <dbReference type="EMBL" id="KAK5080726.1"/>
    </source>
</evidence>
<gene>
    <name evidence="2" type="ORF">LTR05_008430</name>
</gene>
<comment type="caution">
    <text evidence="2">The sequence shown here is derived from an EMBL/GenBank/DDBJ whole genome shotgun (WGS) entry which is preliminary data.</text>
</comment>
<name>A0AAN7PJY6_9EURO</name>
<feature type="compositionally biased region" description="Polar residues" evidence="1">
    <location>
        <begin position="21"/>
        <end position="34"/>
    </location>
</feature>
<dbReference type="Proteomes" id="UP001309876">
    <property type="component" value="Unassembled WGS sequence"/>
</dbReference>
<evidence type="ECO:0000256" key="1">
    <source>
        <dbReference type="SAM" id="MobiDB-lite"/>
    </source>
</evidence>
<feature type="compositionally biased region" description="Polar residues" evidence="1">
    <location>
        <begin position="132"/>
        <end position="141"/>
    </location>
</feature>
<protein>
    <submittedName>
        <fullName evidence="2">Uncharacterized protein</fullName>
    </submittedName>
</protein>
<proteinExistence type="predicted"/>
<feature type="region of interest" description="Disordered" evidence="1">
    <location>
        <begin position="120"/>
        <end position="145"/>
    </location>
</feature>
<reference evidence="2 3" key="1">
    <citation type="submission" date="2023-08" db="EMBL/GenBank/DDBJ databases">
        <title>Black Yeasts Isolated from many extreme environments.</title>
        <authorList>
            <person name="Coleine C."/>
            <person name="Stajich J.E."/>
            <person name="Selbmann L."/>
        </authorList>
    </citation>
    <scope>NUCLEOTIDE SEQUENCE [LARGE SCALE GENOMIC DNA]</scope>
    <source>
        <strain evidence="2 3">CCFEE 5910</strain>
    </source>
</reference>
<dbReference type="EMBL" id="JAVRRJ010000012">
    <property type="protein sequence ID" value="KAK5080726.1"/>
    <property type="molecule type" value="Genomic_DNA"/>
</dbReference>
<sequence>MSDPKTFVHLRIPKIVHLSQKLSCPTADSTNDDQTPGIRSGNVRSDNLPRRPSQPIQPLRRINTKEAPRLSSASSVGHIEDKPVDREGPGSFSSTAKSTLRASIAQLESLLHEAARLAEAAVSQDDRENQAQRKPTTASIQDESEETVLHPVKLARSLSPPLLITRSVRSVTSLPIVKATLALPQLTLPASTSSNHDVWLPRLACGDHQPRLDDIQEHLHDWVCPESRHKSITEFAKSAIAITDNPPKLPALPFEPNTTIELVNRSPEDRLLQPRVHFQESYPVVPARQSSSKHHRWRKPSVAPAPFVITHESTSDEDLASSPGTVSLRRFEEPLPAEEFATPKVQINDMEVTD</sequence>
<evidence type="ECO:0000313" key="3">
    <source>
        <dbReference type="Proteomes" id="UP001309876"/>
    </source>
</evidence>
<accession>A0AAN7PJY6</accession>
<feature type="compositionally biased region" description="Basic and acidic residues" evidence="1">
    <location>
        <begin position="78"/>
        <end position="88"/>
    </location>
</feature>
<keyword evidence="3" id="KW-1185">Reference proteome</keyword>
<feature type="region of interest" description="Disordered" evidence="1">
    <location>
        <begin position="21"/>
        <end position="97"/>
    </location>
</feature>